<dbReference type="NCBIfam" id="NF038403">
    <property type="entry name" value="perm_prefix_1"/>
    <property type="match status" value="1"/>
</dbReference>
<evidence type="ECO:0000313" key="1">
    <source>
        <dbReference type="EMBL" id="AZI44073.1"/>
    </source>
</evidence>
<dbReference type="AlphaFoldDB" id="A0A3G8YGI6"/>
<dbReference type="RefSeq" id="WP_124873372.1">
    <property type="nucleotide sequence ID" value="NZ_CP034184.1"/>
</dbReference>
<evidence type="ECO:0000313" key="2">
    <source>
        <dbReference type="Proteomes" id="UP000276417"/>
    </source>
</evidence>
<gene>
    <name evidence="1" type="ORF">EHF33_14235</name>
</gene>
<accession>A0A3G8YGI6</accession>
<dbReference type="OrthoDB" id="55894at2"/>
<protein>
    <submittedName>
        <fullName evidence="1">Uncharacterized protein</fullName>
    </submittedName>
</protein>
<reference evidence="1 2" key="1">
    <citation type="submission" date="2018-11" db="EMBL/GenBank/DDBJ databases">
        <title>Deinococcus shelandsis sp. nov., isolated from South Shetland Islands soil of Antarctica.</title>
        <authorList>
            <person name="Tian J."/>
        </authorList>
    </citation>
    <scope>NUCLEOTIDE SEQUENCE [LARGE SCALE GENOMIC DNA]</scope>
    <source>
        <strain evidence="1 2">S14-83T</strain>
    </source>
</reference>
<dbReference type="Proteomes" id="UP000276417">
    <property type="component" value="Chromosome 2"/>
</dbReference>
<dbReference type="EMBL" id="CP034184">
    <property type="protein sequence ID" value="AZI44073.1"/>
    <property type="molecule type" value="Genomic_DNA"/>
</dbReference>
<keyword evidence="2" id="KW-1185">Reference proteome</keyword>
<sequence>MKQTERYLRQATRGLWGRARRDLRTELQGHVNERIQEFRLGGLSLEEAERQTLRELGTPERVSSGMLGVYTFPALGKAGALSLLLATTLMTTVPQSLAQVKGIYGSFQNTGPNSYLDFEQLKAAIERAGGELKGKPDSAVLTVPGAARAHYPLNLFKWSDAVLVQGNKTYFNTGLLVRGLLSSGADLRIVGWENPTLRAGKANIQLETDDQRVARDLYTRTFNWDKTFNTDGIAWSLDLNKTIEKSLNFTGQFKKGNVYALVLPKLTYWTSQGSNNSTQDGYIILSSSVNQAQTGSIAFQVNDLKQPFKLYSSVRNFQVALDPYHTIATAPVAHWDAAHPAPALILELSGHFGDDAYTVVNPSAVHIK</sequence>
<organism evidence="1 2">
    <name type="scientific">Deinococcus psychrotolerans</name>
    <dbReference type="NCBI Taxonomy" id="2489213"/>
    <lineage>
        <taxon>Bacteria</taxon>
        <taxon>Thermotogati</taxon>
        <taxon>Deinococcota</taxon>
        <taxon>Deinococci</taxon>
        <taxon>Deinococcales</taxon>
        <taxon>Deinococcaceae</taxon>
        <taxon>Deinococcus</taxon>
    </lineage>
</organism>
<proteinExistence type="predicted"/>
<name>A0A3G8YGI6_9DEIO</name>
<dbReference type="InterPro" id="IPR047928">
    <property type="entry name" value="Perm_prefix_1"/>
</dbReference>
<dbReference type="KEGG" id="dph:EHF33_14235"/>